<accession>A0A0H2QXZ7</accession>
<dbReference type="Proteomes" id="UP000053477">
    <property type="component" value="Unassembled WGS sequence"/>
</dbReference>
<name>A0A0H2QXZ7_9AGAM</name>
<protein>
    <submittedName>
        <fullName evidence="1">Uncharacterized protein</fullName>
    </submittedName>
</protein>
<evidence type="ECO:0000313" key="2">
    <source>
        <dbReference type="Proteomes" id="UP000053477"/>
    </source>
</evidence>
<dbReference type="AlphaFoldDB" id="A0A0H2QXZ7"/>
<evidence type="ECO:0000313" key="1">
    <source>
        <dbReference type="EMBL" id="KLO04420.1"/>
    </source>
</evidence>
<dbReference type="InParanoid" id="A0A0H2QXZ7"/>
<organism evidence="1 2">
    <name type="scientific">Schizopora paradoxa</name>
    <dbReference type="NCBI Taxonomy" id="27342"/>
    <lineage>
        <taxon>Eukaryota</taxon>
        <taxon>Fungi</taxon>
        <taxon>Dikarya</taxon>
        <taxon>Basidiomycota</taxon>
        <taxon>Agaricomycotina</taxon>
        <taxon>Agaricomycetes</taxon>
        <taxon>Hymenochaetales</taxon>
        <taxon>Schizoporaceae</taxon>
        <taxon>Schizopora</taxon>
    </lineage>
</organism>
<proteinExistence type="predicted"/>
<reference evidence="1 2" key="1">
    <citation type="submission" date="2015-04" db="EMBL/GenBank/DDBJ databases">
        <title>Complete genome sequence of Schizopora paradoxa KUC8140, a cosmopolitan wood degrader in East Asia.</title>
        <authorList>
            <consortium name="DOE Joint Genome Institute"/>
            <person name="Min B."/>
            <person name="Park H."/>
            <person name="Jang Y."/>
            <person name="Kim J.-J."/>
            <person name="Kim K.H."/>
            <person name="Pangilinan J."/>
            <person name="Lipzen A."/>
            <person name="Riley R."/>
            <person name="Grigoriev I.V."/>
            <person name="Spatafora J.W."/>
            <person name="Choi I.-G."/>
        </authorList>
    </citation>
    <scope>NUCLEOTIDE SEQUENCE [LARGE SCALE GENOMIC DNA]</scope>
    <source>
        <strain evidence="1 2">KUC8140</strain>
    </source>
</reference>
<gene>
    <name evidence="1" type="ORF">SCHPADRAFT_754942</name>
</gene>
<keyword evidence="2" id="KW-1185">Reference proteome</keyword>
<dbReference type="EMBL" id="KQ086549">
    <property type="protein sequence ID" value="KLO04420.1"/>
    <property type="molecule type" value="Genomic_DNA"/>
</dbReference>
<sequence length="164" mass="19156">MRWCSVLARRVRTLARGGVVDVGMAWSQMARRRRRGEATRSTRACHRHGTMARPLSIRPDTIGTARNRRQSEHECPKKHTWSAAHAWSWSWREEDGEKMARMVRHDVDVHPASIHPVDTCVARRRHGVQRRREQDATIDALLARSRYVPSTSAGHRRMRWERLP</sequence>